<dbReference type="GO" id="GO:0016987">
    <property type="term" value="F:sigma factor activity"/>
    <property type="evidence" value="ECO:0007669"/>
    <property type="project" value="UniProtKB-KW"/>
</dbReference>
<dbReference type="GO" id="GO:0006352">
    <property type="term" value="P:DNA-templated transcription initiation"/>
    <property type="evidence" value="ECO:0007669"/>
    <property type="project" value="InterPro"/>
</dbReference>
<evidence type="ECO:0000313" key="8">
    <source>
        <dbReference type="EMBL" id="BBZ79406.1"/>
    </source>
</evidence>
<gene>
    <name evidence="8" type="ORF">MANY_47430</name>
</gene>
<dbReference type="RefSeq" id="WP_163806564.1">
    <property type="nucleotide sequence ID" value="NZ_AP022620.1"/>
</dbReference>
<dbReference type="SUPFAM" id="SSF88659">
    <property type="entry name" value="Sigma3 and sigma4 domains of RNA polymerase sigma factors"/>
    <property type="match status" value="1"/>
</dbReference>
<organism evidence="8 9">
    <name type="scientific">Mycolicibacterium anyangense</name>
    <dbReference type="NCBI Taxonomy" id="1431246"/>
    <lineage>
        <taxon>Bacteria</taxon>
        <taxon>Bacillati</taxon>
        <taxon>Actinomycetota</taxon>
        <taxon>Actinomycetes</taxon>
        <taxon>Mycobacteriales</taxon>
        <taxon>Mycobacteriaceae</taxon>
        <taxon>Mycolicibacterium</taxon>
    </lineage>
</organism>
<dbReference type="InterPro" id="IPR007627">
    <property type="entry name" value="RNA_pol_sigma70_r2"/>
</dbReference>
<dbReference type="InterPro" id="IPR013249">
    <property type="entry name" value="RNA_pol_sigma70_r4_t2"/>
</dbReference>
<evidence type="ECO:0000256" key="1">
    <source>
        <dbReference type="ARBA" id="ARBA00010641"/>
    </source>
</evidence>
<accession>A0A6N4WBL0</accession>
<dbReference type="GO" id="GO:0003677">
    <property type="term" value="F:DNA binding"/>
    <property type="evidence" value="ECO:0007669"/>
    <property type="project" value="UniProtKB-KW"/>
</dbReference>
<dbReference type="InterPro" id="IPR013324">
    <property type="entry name" value="RNA_pol_sigma_r3/r4-like"/>
</dbReference>
<name>A0A6N4WBL0_9MYCO</name>
<dbReference type="AlphaFoldDB" id="A0A6N4WBL0"/>
<evidence type="ECO:0000259" key="6">
    <source>
        <dbReference type="Pfam" id="PF04542"/>
    </source>
</evidence>
<dbReference type="Pfam" id="PF04542">
    <property type="entry name" value="Sigma70_r2"/>
    <property type="match status" value="1"/>
</dbReference>
<dbReference type="InterPro" id="IPR013325">
    <property type="entry name" value="RNA_pol_sigma_r2"/>
</dbReference>
<dbReference type="InterPro" id="IPR014284">
    <property type="entry name" value="RNA_pol_sigma-70_dom"/>
</dbReference>
<dbReference type="EMBL" id="AP022620">
    <property type="protein sequence ID" value="BBZ79406.1"/>
    <property type="molecule type" value="Genomic_DNA"/>
</dbReference>
<dbReference type="InterPro" id="IPR036388">
    <property type="entry name" value="WH-like_DNA-bd_sf"/>
</dbReference>
<dbReference type="Gene3D" id="1.10.10.10">
    <property type="entry name" value="Winged helix-like DNA-binding domain superfamily/Winged helix DNA-binding domain"/>
    <property type="match status" value="1"/>
</dbReference>
<dbReference type="PANTHER" id="PTHR43133:SF57">
    <property type="entry name" value="RNA POLYMERASE SIGMA-70 FACTOR"/>
    <property type="match status" value="1"/>
</dbReference>
<evidence type="ECO:0000313" key="9">
    <source>
        <dbReference type="Proteomes" id="UP000467249"/>
    </source>
</evidence>
<dbReference type="PANTHER" id="PTHR43133">
    <property type="entry name" value="RNA POLYMERASE ECF-TYPE SIGMA FACTO"/>
    <property type="match status" value="1"/>
</dbReference>
<dbReference type="Pfam" id="PF08281">
    <property type="entry name" value="Sigma70_r4_2"/>
    <property type="match status" value="1"/>
</dbReference>
<dbReference type="KEGG" id="many:MANY_47430"/>
<feature type="domain" description="RNA polymerase sigma factor 70 region 4 type 2" evidence="7">
    <location>
        <begin position="119"/>
        <end position="168"/>
    </location>
</feature>
<proteinExistence type="inferred from homology"/>
<evidence type="ECO:0000256" key="2">
    <source>
        <dbReference type="ARBA" id="ARBA00023015"/>
    </source>
</evidence>
<comment type="similarity">
    <text evidence="1">Belongs to the sigma-70 factor family. ECF subfamily.</text>
</comment>
<keyword evidence="9" id="KW-1185">Reference proteome</keyword>
<dbReference type="NCBIfam" id="TIGR02937">
    <property type="entry name" value="sigma70-ECF"/>
    <property type="match status" value="1"/>
</dbReference>
<reference evidence="8 9" key="1">
    <citation type="journal article" date="2019" name="Emerg. Microbes Infect.">
        <title>Comprehensive subspecies identification of 175 nontuberculous mycobacteria species based on 7547 genomic profiles.</title>
        <authorList>
            <person name="Matsumoto Y."/>
            <person name="Kinjo T."/>
            <person name="Motooka D."/>
            <person name="Nabeya D."/>
            <person name="Jung N."/>
            <person name="Uechi K."/>
            <person name="Horii T."/>
            <person name="Iida T."/>
            <person name="Fujita J."/>
            <person name="Nakamura S."/>
        </authorList>
    </citation>
    <scope>NUCLEOTIDE SEQUENCE [LARGE SCALE GENOMIC DNA]</scope>
    <source>
        <strain evidence="8 9">JCM 30275</strain>
    </source>
</reference>
<protein>
    <submittedName>
        <fullName evidence="8">Putative RNA polymerase sigma factor</fullName>
    </submittedName>
</protein>
<keyword evidence="3" id="KW-0731">Sigma factor</keyword>
<evidence type="ECO:0000256" key="4">
    <source>
        <dbReference type="ARBA" id="ARBA00023125"/>
    </source>
</evidence>
<evidence type="ECO:0000259" key="7">
    <source>
        <dbReference type="Pfam" id="PF08281"/>
    </source>
</evidence>
<evidence type="ECO:0000256" key="5">
    <source>
        <dbReference type="ARBA" id="ARBA00023163"/>
    </source>
</evidence>
<dbReference type="SUPFAM" id="SSF88946">
    <property type="entry name" value="Sigma2 domain of RNA polymerase sigma factors"/>
    <property type="match status" value="1"/>
</dbReference>
<dbReference type="Gene3D" id="1.10.1740.10">
    <property type="match status" value="1"/>
</dbReference>
<keyword evidence="4" id="KW-0238">DNA-binding</keyword>
<keyword evidence="2" id="KW-0805">Transcription regulation</keyword>
<dbReference type="InterPro" id="IPR039425">
    <property type="entry name" value="RNA_pol_sigma-70-like"/>
</dbReference>
<dbReference type="CDD" id="cd06171">
    <property type="entry name" value="Sigma70_r4"/>
    <property type="match status" value="1"/>
</dbReference>
<feature type="domain" description="RNA polymerase sigma-70 region 2" evidence="6">
    <location>
        <begin position="28"/>
        <end position="91"/>
    </location>
</feature>
<dbReference type="Proteomes" id="UP000467249">
    <property type="component" value="Chromosome"/>
</dbReference>
<sequence>MPARERREPHPDLRLVSDERYPNWEAVYEDNVLWVYRTIFNRVGNRPDAEDLTSEVFLTAMRPLRLTASVAEVRSYLRATARTVLAAHWRSTMGQQITTIDDLPVPVLAEPIPSTAPQRLTSVLAALPDNYRRVLELRFLQGLSVRDTAGALGVSVNNAKVLQHRALRLAAQIDDGTR</sequence>
<evidence type="ECO:0000256" key="3">
    <source>
        <dbReference type="ARBA" id="ARBA00023082"/>
    </source>
</evidence>
<keyword evidence="5" id="KW-0804">Transcription</keyword>